<evidence type="ECO:0000256" key="3">
    <source>
        <dbReference type="ARBA" id="ARBA00023125"/>
    </source>
</evidence>
<dbReference type="InterPro" id="IPR036879">
    <property type="entry name" value="TF_MADSbox_sf"/>
</dbReference>
<dbReference type="KEGG" id="pda:103723405"/>
<keyword evidence="5" id="KW-0539">Nucleus</keyword>
<dbReference type="Pfam" id="PF00319">
    <property type="entry name" value="SRF-TF"/>
    <property type="match status" value="1"/>
</dbReference>
<evidence type="ECO:0000256" key="1">
    <source>
        <dbReference type="ARBA" id="ARBA00004123"/>
    </source>
</evidence>
<protein>
    <submittedName>
        <fullName evidence="10">Agamous-like MADS-box protein AGL80</fullName>
    </submittedName>
</protein>
<evidence type="ECO:0000313" key="9">
    <source>
        <dbReference type="Proteomes" id="UP000228380"/>
    </source>
</evidence>
<dbReference type="GeneID" id="103723405"/>
<evidence type="ECO:0000256" key="6">
    <source>
        <dbReference type="SAM" id="Coils"/>
    </source>
</evidence>
<dbReference type="GO" id="GO:0005634">
    <property type="term" value="C:nucleus"/>
    <property type="evidence" value="ECO:0007669"/>
    <property type="project" value="UniProtKB-SubCell"/>
</dbReference>
<dbReference type="FunFam" id="3.40.1810.10:FF:000024">
    <property type="entry name" value="Agamous-like MADS-box protein AGL80"/>
    <property type="match status" value="1"/>
</dbReference>
<dbReference type="GO" id="GO:0046983">
    <property type="term" value="F:protein dimerization activity"/>
    <property type="evidence" value="ECO:0007669"/>
    <property type="project" value="InterPro"/>
</dbReference>
<dbReference type="PROSITE" id="PS50066">
    <property type="entry name" value="MADS_BOX_2"/>
    <property type="match status" value="1"/>
</dbReference>
<dbReference type="CDD" id="cd00266">
    <property type="entry name" value="MADS_SRF_like"/>
    <property type="match status" value="1"/>
</dbReference>
<sequence>MSRTSMKLQLIADDAARKTSLKKRKKGLLKKVQELSILCDVDACAIIYGPGERSPEVWPSPEEATRMLMRLRDMPEMEQKQKMMNQEEFLYQKMRKLVDQLHKQEFENREMEKKLKMYEALRTGNFNDLDIEQAISLSMMIEMKLKKIYEKMDAIRKHQEMAWVDGAVQEGGNSAGLNAPWENNPTEQGREILQRQKQMMDTMILARTNETNQPSPGPANPWMASFFPSN</sequence>
<dbReference type="Proteomes" id="UP000228380">
    <property type="component" value="Chromosome 1"/>
</dbReference>
<dbReference type="InterPro" id="IPR050142">
    <property type="entry name" value="MADS-box/MEF2_TF"/>
</dbReference>
<accession>A0A8B9AWH4</accession>
<gene>
    <name evidence="10" type="primary">LOC103723405</name>
</gene>
<dbReference type="AlphaFoldDB" id="A0A8B9AWH4"/>
<name>A0A8B9AWH4_PHODC</name>
<dbReference type="SMART" id="SM00432">
    <property type="entry name" value="MADS"/>
    <property type="match status" value="1"/>
</dbReference>
<dbReference type="Gene3D" id="3.40.1810.10">
    <property type="entry name" value="Transcription factor, MADS-box"/>
    <property type="match status" value="1"/>
</dbReference>
<dbReference type="InterPro" id="IPR002100">
    <property type="entry name" value="TF_MADSbox"/>
</dbReference>
<keyword evidence="6" id="KW-0175">Coiled coil</keyword>
<evidence type="ECO:0000256" key="4">
    <source>
        <dbReference type="ARBA" id="ARBA00023163"/>
    </source>
</evidence>
<evidence type="ECO:0000313" key="10">
    <source>
        <dbReference type="RefSeq" id="XP_038989952.1"/>
    </source>
</evidence>
<reference evidence="10" key="2">
    <citation type="submission" date="2025-08" db="UniProtKB">
        <authorList>
            <consortium name="RefSeq"/>
        </authorList>
    </citation>
    <scope>IDENTIFICATION</scope>
    <source>
        <tissue evidence="10">Young leaves</tissue>
    </source>
</reference>
<evidence type="ECO:0000256" key="5">
    <source>
        <dbReference type="ARBA" id="ARBA00023242"/>
    </source>
</evidence>
<organism evidence="9 10">
    <name type="scientific">Phoenix dactylifera</name>
    <name type="common">Date palm</name>
    <dbReference type="NCBI Taxonomy" id="42345"/>
    <lineage>
        <taxon>Eukaryota</taxon>
        <taxon>Viridiplantae</taxon>
        <taxon>Streptophyta</taxon>
        <taxon>Embryophyta</taxon>
        <taxon>Tracheophyta</taxon>
        <taxon>Spermatophyta</taxon>
        <taxon>Magnoliopsida</taxon>
        <taxon>Liliopsida</taxon>
        <taxon>Arecaceae</taxon>
        <taxon>Coryphoideae</taxon>
        <taxon>Phoeniceae</taxon>
        <taxon>Phoenix</taxon>
    </lineage>
</organism>
<keyword evidence="4" id="KW-0804">Transcription</keyword>
<dbReference type="GO" id="GO:0045944">
    <property type="term" value="P:positive regulation of transcription by RNA polymerase II"/>
    <property type="evidence" value="ECO:0007669"/>
    <property type="project" value="InterPro"/>
</dbReference>
<keyword evidence="3" id="KW-0238">DNA-binding</keyword>
<dbReference type="PRINTS" id="PR00404">
    <property type="entry name" value="MADSDOMAIN"/>
</dbReference>
<comment type="subcellular location">
    <subcellularLocation>
        <location evidence="1">Nucleus</location>
    </subcellularLocation>
</comment>
<dbReference type="GO" id="GO:0000981">
    <property type="term" value="F:DNA-binding transcription factor activity, RNA polymerase II-specific"/>
    <property type="evidence" value="ECO:0007669"/>
    <property type="project" value="InterPro"/>
</dbReference>
<feature type="domain" description="MADS-box" evidence="8">
    <location>
        <begin position="1"/>
        <end position="49"/>
    </location>
</feature>
<proteinExistence type="predicted"/>
<feature type="region of interest" description="Disordered" evidence="7">
    <location>
        <begin position="209"/>
        <end position="230"/>
    </location>
</feature>
<evidence type="ECO:0000256" key="7">
    <source>
        <dbReference type="SAM" id="MobiDB-lite"/>
    </source>
</evidence>
<keyword evidence="9" id="KW-1185">Reference proteome</keyword>
<feature type="coiled-coil region" evidence="6">
    <location>
        <begin position="94"/>
        <end position="121"/>
    </location>
</feature>
<reference evidence="9" key="1">
    <citation type="journal article" date="2019" name="Nat. Commun.">
        <title>Genome-wide association mapping of date palm fruit traits.</title>
        <authorList>
            <person name="Hazzouri K.M."/>
            <person name="Gros-Balthazard M."/>
            <person name="Flowers J.M."/>
            <person name="Copetti D."/>
            <person name="Lemansour A."/>
            <person name="Lebrun M."/>
            <person name="Masmoudi K."/>
            <person name="Ferrand S."/>
            <person name="Dhar M.I."/>
            <person name="Fresquez Z.A."/>
            <person name="Rosas U."/>
            <person name="Zhang J."/>
            <person name="Talag J."/>
            <person name="Lee S."/>
            <person name="Kudrna D."/>
            <person name="Powell R.F."/>
            <person name="Leitch I.J."/>
            <person name="Krueger R.R."/>
            <person name="Wing R.A."/>
            <person name="Amiri K.M.A."/>
            <person name="Purugganan M.D."/>
        </authorList>
    </citation>
    <scope>NUCLEOTIDE SEQUENCE [LARGE SCALE GENOMIC DNA]</scope>
    <source>
        <strain evidence="9">cv. Khalas</strain>
    </source>
</reference>
<dbReference type="SUPFAM" id="SSF55455">
    <property type="entry name" value="SRF-like"/>
    <property type="match status" value="1"/>
</dbReference>
<dbReference type="InterPro" id="IPR033897">
    <property type="entry name" value="SRF-like_MADS-box"/>
</dbReference>
<evidence type="ECO:0000259" key="8">
    <source>
        <dbReference type="PROSITE" id="PS50066"/>
    </source>
</evidence>
<dbReference type="RefSeq" id="XP_038989952.1">
    <property type="nucleotide sequence ID" value="XM_039134024.1"/>
</dbReference>
<dbReference type="PANTHER" id="PTHR48019">
    <property type="entry name" value="SERUM RESPONSE FACTOR HOMOLOG"/>
    <property type="match status" value="1"/>
</dbReference>
<evidence type="ECO:0000256" key="2">
    <source>
        <dbReference type="ARBA" id="ARBA00023015"/>
    </source>
</evidence>
<dbReference type="OrthoDB" id="779403at2759"/>
<keyword evidence="2" id="KW-0805">Transcription regulation</keyword>
<dbReference type="GO" id="GO:0000987">
    <property type="term" value="F:cis-regulatory region sequence-specific DNA binding"/>
    <property type="evidence" value="ECO:0007669"/>
    <property type="project" value="InterPro"/>
</dbReference>